<keyword evidence="3" id="KW-0472">Membrane</keyword>
<dbReference type="Gene3D" id="3.40.50.300">
    <property type="entry name" value="P-loop containing nucleotide triphosphate hydrolases"/>
    <property type="match status" value="1"/>
</dbReference>
<keyword evidence="3" id="KW-0812">Transmembrane</keyword>
<dbReference type="PANTHER" id="PTHR10695">
    <property type="entry name" value="DEPHOSPHO-COA KINASE-RELATED"/>
    <property type="match status" value="1"/>
</dbReference>
<evidence type="ECO:0000313" key="5">
    <source>
        <dbReference type="EMBL" id="TIB97624.1"/>
    </source>
</evidence>
<dbReference type="Proteomes" id="UP000307169">
    <property type="component" value="Unassembled WGS sequence"/>
</dbReference>
<comment type="caution">
    <text evidence="6">The sequence shown here is derived from an EMBL/GenBank/DDBJ whole genome shotgun (WGS) entry which is preliminary data.</text>
</comment>
<evidence type="ECO:0000313" key="10">
    <source>
        <dbReference type="Proteomes" id="UP000305647"/>
    </source>
</evidence>
<sequence length="263" mass="30449">MLVVGLTGGISFVIFYNVYYSLYTHSTGKSTVSQRLQNEHKIKVIDMDLVARQVVEPGTPALHKIVERYGERVLKWDPHTKKNVLDRPALGRILFADKSEKKWIEGVLHPVILKKTAWEVSKAYQRVLKAYITLTRVVVLDVPLLFEASLHKYIGISTLVYCPPSVQLERLMIRDGITHEEAANKVKSQIPIDEKLQLSDEIIYNDKTKQDTFTRIDEVVEGWYRRTSWWYIAQWVCPPLAAIQAAWIIYSRRQRVVKVNKSK</sequence>
<dbReference type="CDD" id="cd02022">
    <property type="entry name" value="DPCK"/>
    <property type="match status" value="1"/>
</dbReference>
<evidence type="ECO:0000313" key="8">
    <source>
        <dbReference type="EMBL" id="TIC62230.1"/>
    </source>
</evidence>
<dbReference type="Proteomes" id="UP000309601">
    <property type="component" value="Unassembled WGS sequence"/>
</dbReference>
<dbReference type="GO" id="GO:0015937">
    <property type="term" value="P:coenzyme A biosynthetic process"/>
    <property type="evidence" value="ECO:0007669"/>
    <property type="project" value="InterPro"/>
</dbReference>
<evidence type="ECO:0000256" key="1">
    <source>
        <dbReference type="ARBA" id="ARBA00022741"/>
    </source>
</evidence>
<keyword evidence="3" id="KW-1133">Transmembrane helix</keyword>
<evidence type="ECO:0000313" key="12">
    <source>
        <dbReference type="Proteomes" id="UP000309601"/>
    </source>
</evidence>
<organism evidence="6 10">
    <name type="scientific">Wallemia mellicola</name>
    <dbReference type="NCBI Taxonomy" id="1708541"/>
    <lineage>
        <taxon>Eukaryota</taxon>
        <taxon>Fungi</taxon>
        <taxon>Dikarya</taxon>
        <taxon>Basidiomycota</taxon>
        <taxon>Wallemiomycotina</taxon>
        <taxon>Wallemiomycetes</taxon>
        <taxon>Wallemiales</taxon>
        <taxon>Wallemiaceae</taxon>
        <taxon>Wallemia</taxon>
    </lineage>
</organism>
<keyword evidence="1" id="KW-0547">Nucleotide-binding</keyword>
<dbReference type="Pfam" id="PF01121">
    <property type="entry name" value="CoaE"/>
    <property type="match status" value="1"/>
</dbReference>
<dbReference type="GO" id="GO:0005524">
    <property type="term" value="F:ATP binding"/>
    <property type="evidence" value="ECO:0007669"/>
    <property type="project" value="UniProtKB-KW"/>
</dbReference>
<evidence type="ECO:0000313" key="13">
    <source>
        <dbReference type="Proteomes" id="UP000310685"/>
    </source>
</evidence>
<dbReference type="EMBL" id="SPRW01000050">
    <property type="protein sequence ID" value="TIC62230.1"/>
    <property type="molecule type" value="Genomic_DNA"/>
</dbReference>
<dbReference type="Proteomes" id="UP000305647">
    <property type="component" value="Unassembled WGS sequence"/>
</dbReference>
<dbReference type="OrthoDB" id="247245at2759"/>
<dbReference type="GO" id="GO:0004140">
    <property type="term" value="F:dephospho-CoA kinase activity"/>
    <property type="evidence" value="ECO:0007669"/>
    <property type="project" value="InterPro"/>
</dbReference>
<evidence type="ECO:0000256" key="2">
    <source>
        <dbReference type="ARBA" id="ARBA00022840"/>
    </source>
</evidence>
<feature type="transmembrane region" description="Helical" evidence="3">
    <location>
        <begin position="229"/>
        <end position="250"/>
    </location>
</feature>
<evidence type="ECO:0000313" key="9">
    <source>
        <dbReference type="Proteomes" id="UP000305362"/>
    </source>
</evidence>
<evidence type="ECO:0000313" key="7">
    <source>
        <dbReference type="EMBL" id="TIC60403.1"/>
    </source>
</evidence>
<dbReference type="EMBL" id="SPRC01000042">
    <property type="protein sequence ID" value="TIB76695.1"/>
    <property type="molecule type" value="Genomic_DNA"/>
</dbReference>
<dbReference type="InterPro" id="IPR001977">
    <property type="entry name" value="Depp_CoAkinase"/>
</dbReference>
<dbReference type="PANTHER" id="PTHR10695:SF46">
    <property type="entry name" value="BIFUNCTIONAL COENZYME A SYNTHASE-RELATED"/>
    <property type="match status" value="1"/>
</dbReference>
<name>A0A4T0RS56_9BASI</name>
<dbReference type="EMBL" id="SPRH01000046">
    <property type="protein sequence ID" value="TIB97624.1"/>
    <property type="molecule type" value="Genomic_DNA"/>
</dbReference>
<keyword evidence="2" id="KW-0067">ATP-binding</keyword>
<dbReference type="EMBL" id="SPRV01000041">
    <property type="protein sequence ID" value="TIC60403.1"/>
    <property type="molecule type" value="Genomic_DNA"/>
</dbReference>
<accession>A0A4T0RS56</accession>
<evidence type="ECO:0000313" key="4">
    <source>
        <dbReference type="EMBL" id="TIB76695.1"/>
    </source>
</evidence>
<dbReference type="InterPro" id="IPR027417">
    <property type="entry name" value="P-loop_NTPase"/>
</dbReference>
<evidence type="ECO:0000256" key="3">
    <source>
        <dbReference type="SAM" id="Phobius"/>
    </source>
</evidence>
<protein>
    <submittedName>
        <fullName evidence="6">CoaE-domain-containing protein</fullName>
    </submittedName>
</protein>
<dbReference type="AlphaFoldDB" id="A0A4T0RS56"/>
<dbReference type="SUPFAM" id="SSF52540">
    <property type="entry name" value="P-loop containing nucleoside triphosphate hydrolases"/>
    <property type="match status" value="1"/>
</dbReference>
<evidence type="ECO:0000313" key="11">
    <source>
        <dbReference type="Proteomes" id="UP000307169"/>
    </source>
</evidence>
<dbReference type="Proteomes" id="UP000305362">
    <property type="component" value="Unassembled WGS sequence"/>
</dbReference>
<dbReference type="EMBL" id="SPRO01000049">
    <property type="protein sequence ID" value="TIC27887.1"/>
    <property type="molecule type" value="Genomic_DNA"/>
</dbReference>
<reference evidence="9 10" key="1">
    <citation type="submission" date="2019-03" db="EMBL/GenBank/DDBJ databases">
        <title>Sequencing 25 genomes of Wallemia mellicola.</title>
        <authorList>
            <person name="Gostincar C."/>
        </authorList>
    </citation>
    <scope>NUCLEOTIDE SEQUENCE [LARGE SCALE GENOMIC DNA]</scope>
    <source>
        <strain evidence="5 11">EXF-1262</strain>
        <strain evidence="8 12">EXF-1274</strain>
        <strain evidence="7 9">EXF-1277</strain>
        <strain evidence="4 13">EXF-6152</strain>
        <strain evidence="6 10">EXF-8738</strain>
    </source>
</reference>
<dbReference type="Proteomes" id="UP000310685">
    <property type="component" value="Unassembled WGS sequence"/>
</dbReference>
<dbReference type="PROSITE" id="PS51219">
    <property type="entry name" value="DPCK"/>
    <property type="match status" value="1"/>
</dbReference>
<dbReference type="HAMAP" id="MF_00376">
    <property type="entry name" value="Dephospho_CoA_kinase"/>
    <property type="match status" value="1"/>
</dbReference>
<dbReference type="NCBIfam" id="TIGR00152">
    <property type="entry name" value="dephospho-CoA kinase"/>
    <property type="match status" value="1"/>
</dbReference>
<proteinExistence type="inferred from homology"/>
<gene>
    <name evidence="8" type="ORF">E3Q02_03612</name>
    <name evidence="7" type="ORF">E3Q03_03258</name>
    <name evidence="6" type="ORF">E3Q10_03511</name>
    <name evidence="5" type="ORF">E3Q17_03331</name>
    <name evidence="4" type="ORF">E3Q22_03389</name>
</gene>
<evidence type="ECO:0000313" key="6">
    <source>
        <dbReference type="EMBL" id="TIC27887.1"/>
    </source>
</evidence>